<feature type="transmembrane region" description="Helical" evidence="2">
    <location>
        <begin position="325"/>
        <end position="345"/>
    </location>
</feature>
<evidence type="ECO:0000313" key="4">
    <source>
        <dbReference type="Proteomes" id="UP000196239"/>
    </source>
</evidence>
<keyword evidence="2" id="KW-0472">Membrane</keyword>
<dbReference type="AlphaFoldDB" id="A0A128A266"/>
<feature type="region of interest" description="Disordered" evidence="1">
    <location>
        <begin position="353"/>
        <end position="383"/>
    </location>
</feature>
<gene>
    <name evidence="3" type="ORF">NDEV_0694</name>
</gene>
<evidence type="ECO:0000256" key="2">
    <source>
        <dbReference type="SAM" id="Phobius"/>
    </source>
</evidence>
<protein>
    <submittedName>
        <fullName evidence="3">Uncharacterized protein</fullName>
    </submittedName>
</protein>
<dbReference type="KEGG" id="ndv:NDEV_0694"/>
<keyword evidence="2" id="KW-1133">Transmembrane helix</keyword>
<evidence type="ECO:0000256" key="1">
    <source>
        <dbReference type="SAM" id="MobiDB-lite"/>
    </source>
</evidence>
<keyword evidence="4" id="KW-1185">Reference proteome</keyword>
<evidence type="ECO:0000313" key="3">
    <source>
        <dbReference type="EMBL" id="CUR51459.1"/>
    </source>
</evidence>
<reference evidence="4" key="1">
    <citation type="submission" date="2015-10" db="EMBL/GenBank/DDBJ databases">
        <authorList>
            <person name="Lehtovirta-Morley L.E."/>
            <person name="Vieille C."/>
        </authorList>
    </citation>
    <scope>NUCLEOTIDE SEQUENCE [LARGE SCALE GENOMIC DNA]</scope>
</reference>
<proteinExistence type="predicted"/>
<feature type="compositionally biased region" description="Basic and acidic residues" evidence="1">
    <location>
        <begin position="367"/>
        <end position="383"/>
    </location>
</feature>
<sequence length="383" mass="41224">MTKRFLLASAILGLLVLGTVSPIFATVDFNAYLPMAGTPITPEFKFTKNVAIDYSGGGKLKDLLNGKNMTVSFSDTSDNNTSIKAFMENINTEFATDRKTTATISSLKLDYQVQINGDDKGATIDYKITLTPTLNGYLLSKGEGTVPTVFDISWMGFKMTGPVVISSKLGDLDINSPLGIIQNQLPDVYTVLKGTAAETTLQSNLIDASALVSYPIEKWNSLFDPAYTLSDAVGYGYGGQKVAVTGFAYGQSDLYQGSLKPQDTDVDFTADAKYHLTVIERASSGTIDADGHANGYEVQGDPAISTTSGASTSGGTTTAQGLSTMTIYVMAGFAAVIAAGVFWFSNRKMKESLKRGVDNSPPPTFQYEDRKHWADKFDEEKKE</sequence>
<accession>A0A128A266</accession>
<keyword evidence="2" id="KW-0812">Transmembrane</keyword>
<dbReference type="Proteomes" id="UP000196239">
    <property type="component" value="Chromosome 1"/>
</dbReference>
<dbReference type="EMBL" id="LN890280">
    <property type="protein sequence ID" value="CUR51459.1"/>
    <property type="molecule type" value="Genomic_DNA"/>
</dbReference>
<organism evidence="3 4">
    <name type="scientific">Nitrosotalea devaniterrae</name>
    <dbReference type="NCBI Taxonomy" id="1078905"/>
    <lineage>
        <taxon>Archaea</taxon>
        <taxon>Nitrososphaerota</taxon>
        <taxon>Nitrososphaeria</taxon>
        <taxon>Nitrosotaleales</taxon>
        <taxon>Nitrosotaleaceae</taxon>
        <taxon>Nitrosotalea</taxon>
    </lineage>
</organism>
<name>A0A128A266_9ARCH</name>